<dbReference type="GO" id="GO:1901987">
    <property type="term" value="P:regulation of cell cycle phase transition"/>
    <property type="evidence" value="ECO:0007669"/>
    <property type="project" value="TreeGrafter"/>
</dbReference>
<dbReference type="InterPro" id="IPR051590">
    <property type="entry name" value="Replication_Regulatory_Kinase"/>
</dbReference>
<dbReference type="GO" id="GO:0031431">
    <property type="term" value="C:Dbf4-dependent protein kinase complex"/>
    <property type="evidence" value="ECO:0007669"/>
    <property type="project" value="TreeGrafter"/>
</dbReference>
<dbReference type="InParanoid" id="Q23JI0"/>
<dbReference type="RefSeq" id="XP_001016909.2">
    <property type="nucleotide sequence ID" value="XM_001016909.2"/>
</dbReference>
<dbReference type="HOGENOM" id="CLU_223456_0_0_1"/>
<feature type="region of interest" description="Disordered" evidence="2">
    <location>
        <begin position="4719"/>
        <end position="4744"/>
    </location>
</feature>
<keyword evidence="1" id="KW-0175">Coiled coil</keyword>
<feature type="region of interest" description="Disordered" evidence="2">
    <location>
        <begin position="1118"/>
        <end position="1138"/>
    </location>
</feature>
<feature type="coiled-coil region" evidence="1">
    <location>
        <begin position="181"/>
        <end position="208"/>
    </location>
</feature>
<feature type="region of interest" description="Disordered" evidence="2">
    <location>
        <begin position="689"/>
        <end position="746"/>
    </location>
</feature>
<feature type="region of interest" description="Disordered" evidence="2">
    <location>
        <begin position="1857"/>
        <end position="1920"/>
    </location>
</feature>
<feature type="compositionally biased region" description="Low complexity" evidence="2">
    <location>
        <begin position="2896"/>
        <end position="2928"/>
    </location>
</feature>
<feature type="region of interest" description="Disordered" evidence="2">
    <location>
        <begin position="280"/>
        <end position="323"/>
    </location>
</feature>
<dbReference type="Pfam" id="PF20206">
    <property type="entry name" value="Tra1_ring"/>
    <property type="match status" value="1"/>
</dbReference>
<evidence type="ECO:0000313" key="4">
    <source>
        <dbReference type="Proteomes" id="UP000009168"/>
    </source>
</evidence>
<dbReference type="OrthoDB" id="290443at2759"/>
<dbReference type="Proteomes" id="UP000009168">
    <property type="component" value="Unassembled WGS sequence"/>
</dbReference>
<feature type="region of interest" description="Disordered" evidence="2">
    <location>
        <begin position="2895"/>
        <end position="2928"/>
    </location>
</feature>
<dbReference type="GO" id="GO:0010571">
    <property type="term" value="P:positive regulation of nuclear cell cycle DNA replication"/>
    <property type="evidence" value="ECO:0007669"/>
    <property type="project" value="TreeGrafter"/>
</dbReference>
<feature type="compositionally biased region" description="Low complexity" evidence="2">
    <location>
        <begin position="694"/>
        <end position="703"/>
    </location>
</feature>
<reference evidence="4" key="1">
    <citation type="journal article" date="2006" name="PLoS Biol.">
        <title>Macronuclear genome sequence of the ciliate Tetrahymena thermophila, a model eukaryote.</title>
        <authorList>
            <person name="Eisen J.A."/>
            <person name="Coyne R.S."/>
            <person name="Wu M."/>
            <person name="Wu D."/>
            <person name="Thiagarajan M."/>
            <person name="Wortman J.R."/>
            <person name="Badger J.H."/>
            <person name="Ren Q."/>
            <person name="Amedeo P."/>
            <person name="Jones K.M."/>
            <person name="Tallon L.J."/>
            <person name="Delcher A.L."/>
            <person name="Salzberg S.L."/>
            <person name="Silva J.C."/>
            <person name="Haas B.J."/>
            <person name="Majoros W.H."/>
            <person name="Farzad M."/>
            <person name="Carlton J.M."/>
            <person name="Smith R.K. Jr."/>
            <person name="Garg J."/>
            <person name="Pearlman R.E."/>
            <person name="Karrer K.M."/>
            <person name="Sun L."/>
            <person name="Manning G."/>
            <person name="Elde N.C."/>
            <person name="Turkewitz A.P."/>
            <person name="Asai D.J."/>
            <person name="Wilkes D.E."/>
            <person name="Wang Y."/>
            <person name="Cai H."/>
            <person name="Collins K."/>
            <person name="Stewart B.A."/>
            <person name="Lee S.R."/>
            <person name="Wilamowska K."/>
            <person name="Weinberg Z."/>
            <person name="Ruzzo W.L."/>
            <person name="Wloga D."/>
            <person name="Gaertig J."/>
            <person name="Frankel J."/>
            <person name="Tsao C.-C."/>
            <person name="Gorovsky M.A."/>
            <person name="Keeling P.J."/>
            <person name="Waller R.F."/>
            <person name="Patron N.J."/>
            <person name="Cherry J.M."/>
            <person name="Stover N.A."/>
            <person name="Krieger C.J."/>
            <person name="del Toro C."/>
            <person name="Ryder H.F."/>
            <person name="Williamson S.C."/>
            <person name="Barbeau R.A."/>
            <person name="Hamilton E.P."/>
            <person name="Orias E."/>
        </authorList>
    </citation>
    <scope>NUCLEOTIDE SEQUENCE [LARGE SCALE GENOMIC DNA]</scope>
    <source>
        <strain evidence="4">SB210</strain>
    </source>
</reference>
<sequence>MSFKVDKAKEIVSDFRNFFRLKHYLQEDHIKNAIQFLETDLANHEIGGGNNPQNNSRESSKVFIEIVDIFLPAYMEILEQSPMQYEYNQVQRTRLSILELLNKFFVVRNQQTNVRLYSLLLDIVRRDNETNANCATKILQEFIKQLAEQINSQHAGLIQKMTEFSIESLQSAYASLIQFQQQQQEEKIQQLQQDANGMQIEENNQDQQASVNGKQNQSNRPMIDHKIEDFLNTLIDIEDNYPKLEQLTDDVYKVLCDKSKLIQELSQNYKDPQFNILKEQNVPSSSSSSKKNPRQQQQSQSQSQVNQQQQLSQIQQGQQQNQADKIIPSPLSLQILSQLPHTFITIANLDLQPLCKICMKFQAIKQNALQEKDENNQNNNNVNSSAASAIVEEGNQTNSNNNASQQNSQQKNYNFENFNNQLVKQTKEMINNVIKGFSDLKIQEIYEELGKNVAQELIIVLAKMIKFFSVFIKKNDDFSQRAIFKNMNKQMLEQILDTDKVIECAINLVDKCPEEFYTQRIDTISNLKNLITHKQGKLKVKYWQQLYQEQKIVGSVQLISIYGKNQLQHQLIELYKQLNSEFSRYYVSQIQQQSVRINDIMQMQQIIFNMIETLIKNIFDNQLYVFMQEKSLEMLRDVLKHFINFGINSKIPNEIKVFRHSILMKVVHAIQMKYKEIKRNFQSIKRFMSQQEASQGNNQQSQNKKNDGKKEDEVNDQQMQIEEPQFQKNERDNQFSQKEENKEKTVTQLHLNQMPIANLGDYDDIEWKKKRIDFIKSNNVNIESNLQSLQHLQFHHLEIYNQKETLFFNGIKIKKNIDRQFVRDIKNKIVEYLIELQRDIQIVFFNENREEEFINFTQKYKNANPKQIEQRKMQLSMYNTLKKEQRNIFRKILKNGLEVFEFFHDYEHTNSRSNDYSQSSKRNNLLFFMQNFGLINDKISFKDIFEPNMDTIFKYLLKYSDCSENCMKNLIIEPFVVMDKSKMQMQMQNNQTIENSHLAQILIIYLMHKLNTNIENIDPFSPFYEYRDKYFTRIQSIIKIPLRSFIRLTDYEFVYSYFRQIIIFLIKKSHTSQYPLEYLQILRTLFKCFLSPGERSQQLIDNLNNQFFGICNKSEDNSSNSSSSSSSSSQSSSSSSQSSLAQQDTQYQNINIIENLIALYDTDIHEVKVIVCELILLLPLKIRHIVAKTKIIGRPLVKALSLFDQANTVRSLKTIESILGYCTHEEAQHLFMENKDELMEKLYEIIYEQRIIEEVRKKPHLYPDTHSIDKKIQNDPAIIAVKLLGRMNHLTRSTKFQEKLQNDIKNQEYLDQFYINIEMNNPQQDTLNLPLNDVILHSIDIFNKIIDNFYCQTVRGNSTLAAFCILKITLFQFFPDSLFKNSSVSSSQAADNFFQNEMENVFEEKDQPTKKLFQAIHQVNQNDQKIQENEGILDKILKIFFEIVGIDQKLTTGFSIINRFKKESQKILEILNKTICILYKTNKDEALKYIKAITLNGIRSVKMKVILTREELHMCKDQICGQIEFIQKFFKNQQEYLKDADRNSYVEFQDFYLKSILKELMNTTNQNKIYGLQVILLDFIEEYINDQTLLQNQQQNVIEIINTIFIILNEIPDIINLKTTKVSSQILSKTLKFFRKHKDNFERIACKKLIAIFFNNLLTYREFAHTLAKDCLVNASQIHKKNLIDLFYWRMDTSDFEDSPFTTGSNMLDSPHLNSQSSNVNNSQSSYTYNVTQHPISKIIENMQNTFLGSLLMKIKTSIQNFSLTNNNFENIKQMKYISNVYKTLEFLICIDQNRLPFRVLINDPPQQIPPEEQNTFFNEKYYKFDPDIVNIIQSSDIIIATNTEKMSKHVKIIIENTKPANQPNQTAQNGAKPSEAPASNAPRPNNASTNGNPSNPSNPASGSTQPPAAGASTQRAGNNAPVQNTFQINHQVYLNIEEFDLNIEDIDLRMKEQSNLIQSILSFLKSLLLLNPVKKVAKSNLKNREKNQQDQSEILSYRYKIILKLFGQMTRIERGISSTSQSCLHEMINQDSHPKELLNNEDKLKSILKPVLMCLSNHFHTFTPSFLQVLKKILKLLTPCFNKALSDKLTTHLDDVTKDPSQKYNIQCISGLLKLFQYLQYAYQTAYNNNNQASKQKEYIKKSIDTIIQNINKIEQQYSQTEGKYQIQQITRKSLCKFMNSMSAQVTENYFTETDPEILNLLLEILKLNKAMVVRERLTRDSNQSVIQKLYNKGREKENKIVFLRIIKNLGYKNCRLMLNNQQGVECIKERLTETIKIYRDKTITDSSMLQIQQMSTKNEIIYYLKILVIYCQQKHTDIETLFNLADFLSIRMARYTYFVQDFFNYYLPYHYSVEHKKAIYEKFLEFILQNMEKKEKVETIINISYHIIYPMLVHSNKLGQVPQIVDKKKQIEFFDKQFKIPKLMFPYYRLEMEILQLSTLLLSYLRQDVIQYKKEFIRFGWKYMKCEEKLLKHISYVYTCQFITLFGMPEEMIFSIYASLINRKQDDIVVQQENEIGSLIKKALNFLIPFLAQNNSQNKYNDWVKWTTNIFSDDSNQKHAILIRFWQIFIKNHQIFQQYRKQFSPHMINSTQQLIIQATRQASSFNSQNKIAWDLTFLYIEWSFIEMKSILKNTEVYAKQKKLKQLVEKIKQNQAQNQQNEGSSTPKFQIEEESINEKEFVKKITSQQLVQNQNIFQDQLNENKGEPISFSRSMQQASEQPNFNSGNNEQDFLNNKQNFDSQQQCENILQQQKEIMLKYNISEEDIALTDEEILNAQVELVERFSEEIDQGAKGVIIPFYIKLITNILQTQDRDRDEKNFIKRTLYLLKKTFFIWPNIQQRNEYYKTQLQRFTNKSFSSYYCQLNILSIILEFESNEKILNFLPTAYKLLDSKPNQPAQGPNGPTPQGNQPEASQPPVSQNNPNQNQIPYLLQIDNPYTVLILSTIFKRLLNTANIYKENEQAAEFFRNVQQLVKESIEQHVKYLHLFNQYRVPNQPIPPQIQTQLNQMKQQQPMSIQLSIKLLKILYQLDDKVDLGLRNIKTLVQFMLEKVKSCKSPIDGYYLLTNYSEYDSNTANKILKVPIKQTQNQSIIQEFSEEYEETMLYYDEVYDSTKINSIHNKQNFITLLRILALKINSFNDKDNQDITSILKMLASYLEKIYDLDIRIEAVNLLKCLMIGEKAFKNNTLPLQYQKIKQVNLSAEKKMELIIGIFNYIARIFDKRFGLTNLQLKLTNTYPDSAAEFMSLKVAEEYISQEFMSFIVHSIKESGINKLDSDFVRYLLLLFVKNSSSFDLALFFQLAGDLFCTSDFNCLQMILGQFQSEKCLKKILSVIINQMSKEYSLENLEQDEVLLLAFKVILFKIVDYAPKVKIKFESDNYEANELSDDSKNDSLSLELKQQFKEFFELKDYSLNKREIIELYSEMMTSAQIKQSPINSIDANTNSYIFVLYQPQVSFSCPITPHLLIPAFKKVFNFMVKLNPKPIQLRQQAIQLFEQSILRLNPFPPIFNNQKQYISLYFVQALTEIIMEELENPTGYIIQPEKLQTTCREYNIWSYVQIYLEKMHFQRDKYITQFKQYSLKNFETSSVLDQLSQIIDETNESDYSYGLKFYMSNNSQLKRAIAIQQQREWNDAQNFLIEKRAHIFNDNQAKFSKDNASYYSILEDYSHLMDQSIYKSLFIETQKNLNKWEDLYEYSEKTQNIYLQLECMYNTSNITGMKKEIARCIEYGLSMEIPFRYYCSTLIDFQKTTDREDIKQDQGHNLTYAYYLTLKDWTKFPKMFSSVHLKHSQQLQQLIELEEGFRVRDMRDQQITHPAQMIESLAKNTQMMFNQWRERMPHKYENLITWKNVVDQRNLILNSINVRLKDRFKGLLQKFLQINQQRRNNLANQNQPSENSNPNQPGGPSSSSSQSSLSSSSLLQFESFIQSILEGDKVDKMLASFSDHRWNTLKFLKVQKLFGNYTIEKMPNIDQKLHPEEIYLRAKFLASIYKENESYNNLKSAIESLEKLSPKDQDEFKVYKADLLRKRAIYYWNNEKYLEATEDMQKSILTCETYYKTWKSWLGICFSNYLKRKNSEYWVRNCMQLIPQALKYKSYKTQMIFSYAFLIMHQDQQFFIDNIKQIQSELPKPQMLMWLPNMLSIIQNTSTPEIIEVFTKIINDIAVYYPQHVFYYLRGLLDLSVTSQSVSQNSNTTSINNAQILKIYNNLRTCQNSALVKKLETFADLVAQQYFQSQPQFEFETLLNEINKLLEEFSSMNLNSNLPEFYKKIVHTLTEASQYSFFDKNIINKQEFSAYISDLQNNLLNSQQAISFLRLKIYSPMLKYFVKNYIDQQNQTAYFNSDQLLSLSQNVQEVELPGQYKIPQNSNVFRDFDSSTHSTVLSINKSLIIGLSNRKIQKQIVINASNNKQYIYEVFDAKQDGDKCNTFQQNQLKIFAIHQMQDIMNILFNLHKETNIRNMSIKNPQKFSLMMREQTQTSKVYKKNMQIMLVPRAPVLLTFQDIYDQFLSKDSKLEEDKLNIHLNNFNLENQLEVNQNMKNIVGNSVLYDHIINKVNDLNDFIYIRKEFTYNYSSAMFFNYFIGQSLKIEHIYLDASKGTVYTNTTNTEVNSNNKLILKNPHSIRISRNISNYINDIGILGIVAPTFISMAKAVTQPKYPLREVCMLFLNELSLALDLKENIASDSFGDQLKKLYDKLLWLYVEDTERTWANMGQKLQQEQESQMQVENSEQENPVHSKTNNGFIDPIYPRAYTIIETLEQSQQNNNNNLIYKYWF</sequence>
<dbReference type="eggNOG" id="KOG0889">
    <property type="taxonomic scope" value="Eukaryota"/>
</dbReference>
<evidence type="ECO:0000256" key="1">
    <source>
        <dbReference type="SAM" id="Coils"/>
    </source>
</evidence>
<dbReference type="PANTHER" id="PTHR15375:SF26">
    <property type="entry name" value="PROTEIN CHIFFON"/>
    <property type="match status" value="1"/>
</dbReference>
<dbReference type="GO" id="GO:0043539">
    <property type="term" value="F:protein serine/threonine kinase activator activity"/>
    <property type="evidence" value="ECO:0007669"/>
    <property type="project" value="TreeGrafter"/>
</dbReference>
<protein>
    <submittedName>
        <fullName evidence="3">Transformation/transcription domain associated protein, putative</fullName>
    </submittedName>
</protein>
<feature type="compositionally biased region" description="Basic and acidic residues" evidence="2">
    <location>
        <begin position="728"/>
        <end position="745"/>
    </location>
</feature>
<evidence type="ECO:0000313" key="3">
    <source>
        <dbReference type="EMBL" id="EAR96664.2"/>
    </source>
</evidence>
<feature type="compositionally biased region" description="Polar residues" evidence="2">
    <location>
        <begin position="1859"/>
        <end position="1872"/>
    </location>
</feature>
<gene>
    <name evidence="3" type="ORF">TTHERM_00979770</name>
</gene>
<dbReference type="InterPro" id="IPR046805">
    <property type="entry name" value="Tra1_ring"/>
</dbReference>
<dbReference type="GeneID" id="7824408"/>
<feature type="compositionally biased region" description="Low complexity" evidence="2">
    <location>
        <begin position="1874"/>
        <end position="1905"/>
    </location>
</feature>
<feature type="region of interest" description="Disordered" evidence="2">
    <location>
        <begin position="3892"/>
        <end position="3918"/>
    </location>
</feature>
<organism evidence="3 4">
    <name type="scientific">Tetrahymena thermophila (strain SB210)</name>
    <dbReference type="NCBI Taxonomy" id="312017"/>
    <lineage>
        <taxon>Eukaryota</taxon>
        <taxon>Sar</taxon>
        <taxon>Alveolata</taxon>
        <taxon>Ciliophora</taxon>
        <taxon>Intramacronucleata</taxon>
        <taxon>Oligohymenophorea</taxon>
        <taxon>Hymenostomatida</taxon>
        <taxon>Tetrahymenina</taxon>
        <taxon>Tetrahymenidae</taxon>
        <taxon>Tetrahymena</taxon>
    </lineage>
</organism>
<proteinExistence type="predicted"/>
<dbReference type="EMBL" id="GG662689">
    <property type="protein sequence ID" value="EAR96664.2"/>
    <property type="molecule type" value="Genomic_DNA"/>
</dbReference>
<dbReference type="STRING" id="312017.Q23JI0"/>
<dbReference type="PANTHER" id="PTHR15375">
    <property type="entry name" value="ACTIVATOR OF S-PHASE KINASE-RELATED"/>
    <property type="match status" value="1"/>
</dbReference>
<dbReference type="KEGG" id="tet:TTHERM_00979770"/>
<feature type="compositionally biased region" description="Low complexity" evidence="2">
    <location>
        <begin position="4721"/>
        <end position="4736"/>
    </location>
</feature>
<keyword evidence="4" id="KW-1185">Reference proteome</keyword>
<name>Q23JI0_TETTS</name>
<feature type="region of interest" description="Disordered" evidence="2">
    <location>
        <begin position="2713"/>
        <end position="2735"/>
    </location>
</feature>
<evidence type="ECO:0000256" key="2">
    <source>
        <dbReference type="SAM" id="MobiDB-lite"/>
    </source>
</evidence>
<accession>Q23JI0</accession>